<reference evidence="1 2" key="1">
    <citation type="journal article" date="2017" name="Int. J. Syst. Evol. Microbiol.">
        <title>Mycobacterium talmoniae sp. nov., a slowly growing mycobacterium isolated from human respiratory samples.</title>
        <authorList>
            <person name="Davidson R.M."/>
            <person name="DeGroote M.A."/>
            <person name="Marola J.L."/>
            <person name="Buss S."/>
            <person name="Jones V."/>
            <person name="McNeil M.R."/>
            <person name="Freifeld A.G."/>
            <person name="Elaine Epperson L."/>
            <person name="Hasan N.A."/>
            <person name="Jackson M."/>
            <person name="Iwen P.C."/>
            <person name="Salfinger M."/>
            <person name="Strong M."/>
        </authorList>
    </citation>
    <scope>NUCLEOTIDE SEQUENCE [LARGE SCALE GENOMIC DNA]</scope>
    <source>
        <strain evidence="1 2">ATCC BAA-2683</strain>
    </source>
</reference>
<protein>
    <submittedName>
        <fullName evidence="1">Uncharacterized protein</fullName>
    </submittedName>
</protein>
<organism evidence="1 2">
    <name type="scientific">Mycobacterium talmoniae</name>
    <dbReference type="NCBI Taxonomy" id="1858794"/>
    <lineage>
        <taxon>Bacteria</taxon>
        <taxon>Bacillati</taxon>
        <taxon>Actinomycetota</taxon>
        <taxon>Actinomycetes</taxon>
        <taxon>Mycobacteriales</taxon>
        <taxon>Mycobacteriaceae</taxon>
        <taxon>Mycobacterium</taxon>
    </lineage>
</organism>
<name>A0A2S8BG88_9MYCO</name>
<comment type="caution">
    <text evidence="1">The sequence shown here is derived from an EMBL/GenBank/DDBJ whole genome shotgun (WGS) entry which is preliminary data.</text>
</comment>
<dbReference type="EMBL" id="PPEA01000601">
    <property type="protein sequence ID" value="PQM45683.1"/>
    <property type="molecule type" value="Genomic_DNA"/>
</dbReference>
<dbReference type="Proteomes" id="UP000238296">
    <property type="component" value="Unassembled WGS sequence"/>
</dbReference>
<evidence type="ECO:0000313" key="1">
    <source>
        <dbReference type="EMBL" id="PQM45683.1"/>
    </source>
</evidence>
<evidence type="ECO:0000313" key="2">
    <source>
        <dbReference type="Proteomes" id="UP000238296"/>
    </source>
</evidence>
<gene>
    <name evidence="1" type="ORF">C1Y40_04127</name>
</gene>
<dbReference type="AlphaFoldDB" id="A0A2S8BG88"/>
<sequence length="118" mass="13469">MTVIDVWNREFSTRLDVLDVGEIERIPIQLQRGRREWPCIGRRITISADRHPILCEHLQFWASGAEIRFVIHGDEAFAFVVNSAQWSPGGPMTVDLVAFIDQMRASILPPNDEARSLL</sequence>
<accession>A0A2S8BG88</accession>
<proteinExistence type="predicted"/>